<organism evidence="2 3">
    <name type="scientific">Alishewanella jeotgali KCTC 22429</name>
    <dbReference type="NCBI Taxonomy" id="1129374"/>
    <lineage>
        <taxon>Bacteria</taxon>
        <taxon>Pseudomonadati</taxon>
        <taxon>Pseudomonadota</taxon>
        <taxon>Gammaproteobacteria</taxon>
        <taxon>Alteromonadales</taxon>
        <taxon>Alteromonadaceae</taxon>
        <taxon>Alishewanella</taxon>
    </lineage>
</organism>
<evidence type="ECO:0000256" key="1">
    <source>
        <dbReference type="SAM" id="SignalP"/>
    </source>
</evidence>
<sequence>MKAACSVLLLLSLSASATQADLRLGKWCESDDGGQSCLGFISYFPNGDVYGYGVVEDVFYIATGDWQQRDQLSCLNLTYKLFNPLTETPYPPEEINFCNRIVDINPQTFVYLADDGERHTMYRISEQPDYSMLPQPAYLQQHSAKIQPELLTLSPAAGNYGLYPLMLETVPAEISFTMSITPHKVLDPRWFPYAYLQIGDPEDVNFRISLHQKPDSTEQNILMLEYRVGGHSTKQKLASHIANGEAVHIRLSWQPDGSTRIHYREQTVQYTLPLSSWQSYFVVSGTTASFQRQLQ</sequence>
<keyword evidence="1" id="KW-0732">Signal</keyword>
<dbReference type="EMBL" id="AHTH01000038">
    <property type="protein sequence ID" value="EHR40497.1"/>
    <property type="molecule type" value="Genomic_DNA"/>
</dbReference>
<keyword evidence="3" id="KW-1185">Reference proteome</keyword>
<dbReference type="Proteomes" id="UP000012046">
    <property type="component" value="Unassembled WGS sequence"/>
</dbReference>
<dbReference type="STRING" id="1129374.AJE_11429"/>
<dbReference type="AlphaFoldDB" id="H3ZFY9"/>
<comment type="caution">
    <text evidence="2">The sequence shown here is derived from an EMBL/GenBank/DDBJ whole genome shotgun (WGS) entry which is preliminary data.</text>
</comment>
<dbReference type="RefSeq" id="WP_008950986.1">
    <property type="nucleotide sequence ID" value="NZ_AHTH01000038.1"/>
</dbReference>
<feature type="chain" id="PRO_5003591347" evidence="1">
    <location>
        <begin position="21"/>
        <end position="295"/>
    </location>
</feature>
<accession>H3ZFY9</accession>
<protein>
    <submittedName>
        <fullName evidence="2">Uncharacterized protein</fullName>
    </submittedName>
</protein>
<evidence type="ECO:0000313" key="3">
    <source>
        <dbReference type="Proteomes" id="UP000012046"/>
    </source>
</evidence>
<dbReference type="PATRIC" id="fig|1129374.4.peg.2269"/>
<feature type="signal peptide" evidence="1">
    <location>
        <begin position="1"/>
        <end position="20"/>
    </location>
</feature>
<gene>
    <name evidence="2" type="ORF">AJE_11429</name>
</gene>
<name>H3ZFY9_9ALTE</name>
<reference evidence="2 3" key="1">
    <citation type="journal article" date="2012" name="J. Bacteriol.">
        <title>Genome Sequence of Extracellular-Protease-Producing Alishewanella jeotgali Isolated from Traditional Korean Fermented Seafood.</title>
        <authorList>
            <person name="Jung J."/>
            <person name="Chun J."/>
            <person name="Park W."/>
        </authorList>
    </citation>
    <scope>NUCLEOTIDE SEQUENCE [LARGE SCALE GENOMIC DNA]</scope>
    <source>
        <strain evidence="2 3">KCTC 22429</strain>
    </source>
</reference>
<evidence type="ECO:0000313" key="2">
    <source>
        <dbReference type="EMBL" id="EHR40497.1"/>
    </source>
</evidence>
<proteinExistence type="predicted"/>